<dbReference type="RefSeq" id="WP_204820733.1">
    <property type="nucleotide sequence ID" value="NZ_JANHOF010000020.1"/>
</dbReference>
<dbReference type="SUPFAM" id="SSF46785">
    <property type="entry name" value="Winged helix' DNA-binding domain"/>
    <property type="match status" value="1"/>
</dbReference>
<keyword evidence="1" id="KW-0805">Transcription regulation</keyword>
<dbReference type="InterPro" id="IPR026881">
    <property type="entry name" value="WYL_dom"/>
</dbReference>
<keyword evidence="5" id="KW-1185">Reference proteome</keyword>
<dbReference type="PANTHER" id="PTHR34580">
    <property type="match status" value="1"/>
</dbReference>
<dbReference type="Gene3D" id="1.10.10.10">
    <property type="entry name" value="Winged helix-like DNA-binding domain superfamily/Winged helix DNA-binding domain"/>
    <property type="match status" value="1"/>
</dbReference>
<evidence type="ECO:0000313" key="4">
    <source>
        <dbReference type="EMBL" id="MFC0390032.1"/>
    </source>
</evidence>
<dbReference type="PROSITE" id="PS52050">
    <property type="entry name" value="WYL"/>
    <property type="match status" value="1"/>
</dbReference>
<dbReference type="PIRSF" id="PIRSF016838">
    <property type="entry name" value="PafC"/>
    <property type="match status" value="1"/>
</dbReference>
<dbReference type="InterPro" id="IPR036388">
    <property type="entry name" value="WH-like_DNA-bd_sf"/>
</dbReference>
<accession>A0ABV6J2L2</accession>
<dbReference type="Pfam" id="PF13280">
    <property type="entry name" value="WYL"/>
    <property type="match status" value="1"/>
</dbReference>
<evidence type="ECO:0000259" key="3">
    <source>
        <dbReference type="PROSITE" id="PS51000"/>
    </source>
</evidence>
<protein>
    <submittedName>
        <fullName evidence="4">Helix-turn-helix transcriptional regulator</fullName>
    </submittedName>
</protein>
<evidence type="ECO:0000256" key="2">
    <source>
        <dbReference type="ARBA" id="ARBA00023163"/>
    </source>
</evidence>
<dbReference type="EMBL" id="JBHLVF010000006">
    <property type="protein sequence ID" value="MFC0390032.1"/>
    <property type="molecule type" value="Genomic_DNA"/>
</dbReference>
<feature type="domain" description="HTH deoR-type" evidence="3">
    <location>
        <begin position="2"/>
        <end position="57"/>
    </location>
</feature>
<evidence type="ECO:0000256" key="1">
    <source>
        <dbReference type="ARBA" id="ARBA00023015"/>
    </source>
</evidence>
<keyword evidence="2" id="KW-0804">Transcription</keyword>
<organism evidence="4 5">
    <name type="scientific">Paenibacillus mendelii</name>
    <dbReference type="NCBI Taxonomy" id="206163"/>
    <lineage>
        <taxon>Bacteria</taxon>
        <taxon>Bacillati</taxon>
        <taxon>Bacillota</taxon>
        <taxon>Bacilli</taxon>
        <taxon>Bacillales</taxon>
        <taxon>Paenibacillaceae</taxon>
        <taxon>Paenibacillus</taxon>
    </lineage>
</organism>
<dbReference type="InterPro" id="IPR001034">
    <property type="entry name" value="DeoR_HTH"/>
</dbReference>
<dbReference type="Pfam" id="PF08279">
    <property type="entry name" value="HTH_11"/>
    <property type="match status" value="1"/>
</dbReference>
<comment type="caution">
    <text evidence="4">The sequence shown here is derived from an EMBL/GenBank/DDBJ whole genome shotgun (WGS) entry which is preliminary data.</text>
</comment>
<dbReference type="InterPro" id="IPR036390">
    <property type="entry name" value="WH_DNA-bd_sf"/>
</dbReference>
<dbReference type="Proteomes" id="UP001589818">
    <property type="component" value="Unassembled WGS sequence"/>
</dbReference>
<evidence type="ECO:0000313" key="5">
    <source>
        <dbReference type="Proteomes" id="UP001589818"/>
    </source>
</evidence>
<dbReference type="InterPro" id="IPR028349">
    <property type="entry name" value="PafC-like"/>
</dbReference>
<proteinExistence type="predicted"/>
<dbReference type="InterPro" id="IPR051534">
    <property type="entry name" value="CBASS_pafABC_assoc_protein"/>
</dbReference>
<sequence>MKLERLMAITILLLNRKRVQAQELADRLEVSLRTIYRGLETLSMSGIPIVSYSGNDGGFEIMESFRLDRQLLSFDELHTLFTALKSLHSTLALKKDDMDRLLDKVGALLSRTEHKRIADTDQIAVDLTPWKSGTASLSLYEALHAAVQEKKLIRFTYTDSHGAVTERSIEPHMLVLKGYTWYVHGYCLTREDYRLFRLTRMRDMIILPESFNRRSMTLTEVNEQWEKAWDQETVNLVLRFTGTAIVPAMDHFDAADTDQQSDGSLIVRTQYSYKSYESLIGFLLGFKSDLYIIEPDYLAAAVCQSALDVYSLYAGRNR</sequence>
<name>A0ABV6J2L2_9BACL</name>
<reference evidence="4 5" key="1">
    <citation type="submission" date="2024-09" db="EMBL/GenBank/DDBJ databases">
        <authorList>
            <person name="Sun Q."/>
            <person name="Mori K."/>
        </authorList>
    </citation>
    <scope>NUCLEOTIDE SEQUENCE [LARGE SCALE GENOMIC DNA]</scope>
    <source>
        <strain evidence="4 5">CCM 4839</strain>
    </source>
</reference>
<dbReference type="PROSITE" id="PS51000">
    <property type="entry name" value="HTH_DEOR_2"/>
    <property type="match status" value="1"/>
</dbReference>
<gene>
    <name evidence="4" type="ORF">ACFFJ8_01450</name>
</gene>
<dbReference type="PANTHER" id="PTHR34580:SF1">
    <property type="entry name" value="PROTEIN PAFC"/>
    <property type="match status" value="1"/>
</dbReference>
<dbReference type="InterPro" id="IPR013196">
    <property type="entry name" value="HTH_11"/>
</dbReference>